<dbReference type="PANTHER" id="PTHR42966:SF1">
    <property type="entry name" value="SIALIC ACID SYNTHASE"/>
    <property type="match status" value="1"/>
</dbReference>
<dbReference type="EMBL" id="JH603169">
    <property type="protein sequence ID" value="EIC22312.1"/>
    <property type="molecule type" value="Genomic_DNA"/>
</dbReference>
<organism evidence="2 3">
    <name type="scientific">Thiorhodovibrio frisius</name>
    <dbReference type="NCBI Taxonomy" id="631362"/>
    <lineage>
        <taxon>Bacteria</taxon>
        <taxon>Pseudomonadati</taxon>
        <taxon>Pseudomonadota</taxon>
        <taxon>Gammaproteobacteria</taxon>
        <taxon>Chromatiales</taxon>
        <taxon>Chromatiaceae</taxon>
        <taxon>Thiorhodovibrio</taxon>
    </lineage>
</organism>
<evidence type="ECO:0000313" key="2">
    <source>
        <dbReference type="EMBL" id="EIC22312.1"/>
    </source>
</evidence>
<dbReference type="RefSeq" id="WP_009149033.1">
    <property type="nucleotide sequence ID" value="NZ_CP121471.1"/>
</dbReference>
<dbReference type="InterPro" id="IPR036732">
    <property type="entry name" value="AFP_Neu5c_C_sf"/>
</dbReference>
<name>H8Z0A4_9GAMM</name>
<protein>
    <submittedName>
        <fullName evidence="2">Sialic acid synthase</fullName>
    </submittedName>
</protein>
<dbReference type="STRING" id="631362.Thi970DRAFT_02565"/>
<sequence length="353" mass="39703">MKLTEIIVSPNAKTPFPTPPYLIAEAGVNHEGNMDLAYRLINEAKEGGADAIKFQTYKAETLAAKESPAYWDLTQEPTPSQYELFQKYDKFWKTEYEALARHCQTVGIEFLSTPFDLASARFLNDLMSVFKIASSDLNNKPLIDALCSYGKPILLSTGAAHLWEIEQTLSWIDTQGNPVALLHCILNYPTEDSNANLAMIPTLARKFPERVIGYSDHTLPKDMKTLEVATLLGAQILEKHFTYDKTRPGNDHYHAMDKADLQRFHGRMNRLLPLLGNPRKQPLPSEAPARAYARRSLVAARAIPAGKRIDPADLTWKRPATGIDPRDYDQLLGQMAAVEIAADHILQWNLFRD</sequence>
<dbReference type="SUPFAM" id="SSF51269">
    <property type="entry name" value="AFP III-like domain"/>
    <property type="match status" value="1"/>
</dbReference>
<gene>
    <name evidence="2" type="ORF">Thi970DRAFT_02565</name>
</gene>
<accession>H8Z0A4</accession>
<dbReference type="InterPro" id="IPR006190">
    <property type="entry name" value="SAF_AFP_Neu5Ac"/>
</dbReference>
<keyword evidence="3" id="KW-1185">Reference proteome</keyword>
<dbReference type="InterPro" id="IPR013785">
    <property type="entry name" value="Aldolase_TIM"/>
</dbReference>
<dbReference type="GO" id="GO:0047444">
    <property type="term" value="F:N-acylneuraminate-9-phosphate synthase activity"/>
    <property type="evidence" value="ECO:0007669"/>
    <property type="project" value="TreeGrafter"/>
</dbReference>
<dbReference type="Pfam" id="PF08666">
    <property type="entry name" value="SAF"/>
    <property type="match status" value="1"/>
</dbReference>
<dbReference type="SMART" id="SM00858">
    <property type="entry name" value="SAF"/>
    <property type="match status" value="1"/>
</dbReference>
<dbReference type="InterPro" id="IPR051690">
    <property type="entry name" value="PseI-like"/>
</dbReference>
<dbReference type="eggNOG" id="COG2089">
    <property type="taxonomic scope" value="Bacteria"/>
</dbReference>
<proteinExistence type="predicted"/>
<dbReference type="GO" id="GO:0016051">
    <property type="term" value="P:carbohydrate biosynthetic process"/>
    <property type="evidence" value="ECO:0007669"/>
    <property type="project" value="InterPro"/>
</dbReference>
<dbReference type="InterPro" id="IPR013974">
    <property type="entry name" value="SAF"/>
</dbReference>
<dbReference type="HOGENOM" id="CLU_040465_0_1_6"/>
<dbReference type="CDD" id="cd11615">
    <property type="entry name" value="SAF_NeuB_like"/>
    <property type="match status" value="1"/>
</dbReference>
<feature type="domain" description="AFP-like" evidence="1">
    <location>
        <begin position="296"/>
        <end position="353"/>
    </location>
</feature>
<dbReference type="Gene3D" id="3.20.20.70">
    <property type="entry name" value="Aldolase class I"/>
    <property type="match status" value="1"/>
</dbReference>
<dbReference type="InterPro" id="IPR057736">
    <property type="entry name" value="SAF_PseI/NeuA/NeuB"/>
</dbReference>
<dbReference type="AlphaFoldDB" id="H8Z0A4"/>
<dbReference type="InterPro" id="IPR013132">
    <property type="entry name" value="PseI/NeuA/B-like_N"/>
</dbReference>
<reference evidence="3" key="1">
    <citation type="submission" date="2011-06" db="EMBL/GenBank/DDBJ databases">
        <authorList>
            <consortium name="US DOE Joint Genome Institute (JGI-PGF)"/>
            <person name="Lucas S."/>
            <person name="Han J."/>
            <person name="Lapidus A."/>
            <person name="Cheng J.-F."/>
            <person name="Goodwin L."/>
            <person name="Pitluck S."/>
            <person name="Peters L."/>
            <person name="Land M.L."/>
            <person name="Hauser L."/>
            <person name="Vogl K."/>
            <person name="Liu Z."/>
            <person name="Overmann J."/>
            <person name="Frigaard N.-U."/>
            <person name="Bryant D.A."/>
            <person name="Woyke T.J."/>
        </authorList>
    </citation>
    <scope>NUCLEOTIDE SEQUENCE [LARGE SCALE GENOMIC DNA]</scope>
    <source>
        <strain evidence="3">970</strain>
    </source>
</reference>
<reference evidence="2 3" key="2">
    <citation type="submission" date="2011-11" db="EMBL/GenBank/DDBJ databases">
        <authorList>
            <consortium name="US DOE Joint Genome Institute"/>
            <person name="Lucas S."/>
            <person name="Han J."/>
            <person name="Lapidus A."/>
            <person name="Cheng J.-F."/>
            <person name="Goodwin L."/>
            <person name="Pitluck S."/>
            <person name="Peters L."/>
            <person name="Ovchinnikova G."/>
            <person name="Zhang X."/>
            <person name="Detter J.C."/>
            <person name="Han C."/>
            <person name="Tapia R."/>
            <person name="Land M."/>
            <person name="Hauser L."/>
            <person name="Kyrpides N."/>
            <person name="Ivanova N."/>
            <person name="Pagani I."/>
            <person name="Vogl K."/>
            <person name="Liu Z."/>
            <person name="Overmann J."/>
            <person name="Frigaard N.-U."/>
            <person name="Bryant D."/>
            <person name="Woyke T."/>
        </authorList>
    </citation>
    <scope>NUCLEOTIDE SEQUENCE [LARGE SCALE GENOMIC DNA]</scope>
    <source>
        <strain evidence="2 3">970</strain>
    </source>
</reference>
<dbReference type="Gene3D" id="3.90.1210.10">
    <property type="entry name" value="Antifreeze-like/N-acetylneuraminic acid synthase C-terminal domain"/>
    <property type="match status" value="1"/>
</dbReference>
<dbReference type="SUPFAM" id="SSF51569">
    <property type="entry name" value="Aldolase"/>
    <property type="match status" value="1"/>
</dbReference>
<dbReference type="PANTHER" id="PTHR42966">
    <property type="entry name" value="N-ACETYLNEURAMINATE SYNTHASE"/>
    <property type="match status" value="1"/>
</dbReference>
<dbReference type="Pfam" id="PF03102">
    <property type="entry name" value="NeuB"/>
    <property type="match status" value="1"/>
</dbReference>
<evidence type="ECO:0000313" key="3">
    <source>
        <dbReference type="Proteomes" id="UP000002964"/>
    </source>
</evidence>
<dbReference type="Proteomes" id="UP000002964">
    <property type="component" value="Unassembled WGS sequence"/>
</dbReference>
<evidence type="ECO:0000259" key="1">
    <source>
        <dbReference type="PROSITE" id="PS50844"/>
    </source>
</evidence>
<dbReference type="PROSITE" id="PS50844">
    <property type="entry name" value="AFP_LIKE"/>
    <property type="match status" value="1"/>
</dbReference>